<dbReference type="InterPro" id="IPR041404">
    <property type="entry name" value="DUF5588"/>
</dbReference>
<sequence length="379" mass="42622">MELPLGFEFEESVFAPSRERVASCSGSYAARRCEPGWFCEEMNSEDDVEVLTVKKFRGDLAYRQQEYQAALCEYSGCLLLLPSSNVAMGRDVKESQARCLAHLGRHNEALEIAAKLRNGATNTDHLTTVLNLQFAIYRSLECLEEMVTCLQQLICLHPFNPWDWKLLAETYMSLSQSRSPSLGSDIKLRQCRGLTTNHTCKASPGLFGRETESPQEKHSWREDFYSQHSSKTNDIWAISDSISTTEKSERQNKVIHAAFGDWRLGALKDVCIHACASFVRARLLLQLTQSQQSSFALESNLKTQQEIEDKVKGFGLKEEALLLITEAMGEDLLPEKLKEDIQGEVKCVGTSALTSLVTVSAADFEDKWFQKLKVPWACG</sequence>
<dbReference type="Pfam" id="PF17826">
    <property type="entry name" value="DUF5588"/>
    <property type="match status" value="1"/>
</dbReference>
<gene>
    <name evidence="1" type="primary">C8orf76</name>
</gene>
<protein>
    <submittedName>
        <fullName evidence="1">Chromosome 8 open reading frame 76</fullName>
    </submittedName>
</protein>
<dbReference type="Ensembl" id="ENSSPUT00000002542.1">
    <property type="protein sequence ID" value="ENSSPUP00000002399.1"/>
    <property type="gene ID" value="ENSSPUG00000001865.1"/>
</dbReference>
<dbReference type="PANTHER" id="PTHR31919">
    <property type="entry name" value="ZINC FINGERS AND HOMEOBOXES PROTEIN 1, ISOFORM 2"/>
    <property type="match status" value="1"/>
</dbReference>
<dbReference type="GeneTree" id="ENSGT00390000011435"/>
<dbReference type="PANTHER" id="PTHR31919:SF1">
    <property type="entry name" value="ZINC FINGERS AND HOMEOBOXES PROTEIN 1, ISOFORM 2"/>
    <property type="match status" value="1"/>
</dbReference>
<dbReference type="OMA" id="EWIADNN"/>
<dbReference type="Proteomes" id="UP000694392">
    <property type="component" value="Unplaced"/>
</dbReference>
<name>A0A8D0G8X6_SPHPU</name>
<dbReference type="AlphaFoldDB" id="A0A8D0G8X6"/>
<dbReference type="SUPFAM" id="SSF48452">
    <property type="entry name" value="TPR-like"/>
    <property type="match status" value="1"/>
</dbReference>
<proteinExistence type="predicted"/>
<evidence type="ECO:0000313" key="1">
    <source>
        <dbReference type="Ensembl" id="ENSSPUP00000002399.1"/>
    </source>
</evidence>
<accession>A0A8D0G8X6</accession>
<evidence type="ECO:0000313" key="2">
    <source>
        <dbReference type="Proteomes" id="UP000694392"/>
    </source>
</evidence>
<dbReference type="InterPro" id="IPR011990">
    <property type="entry name" value="TPR-like_helical_dom_sf"/>
</dbReference>
<keyword evidence="2" id="KW-1185">Reference proteome</keyword>
<dbReference type="Gene3D" id="1.25.40.10">
    <property type="entry name" value="Tetratricopeptide repeat domain"/>
    <property type="match status" value="1"/>
</dbReference>
<reference evidence="1" key="2">
    <citation type="submission" date="2025-09" db="UniProtKB">
        <authorList>
            <consortium name="Ensembl"/>
        </authorList>
    </citation>
    <scope>IDENTIFICATION</scope>
</reference>
<reference evidence="1" key="1">
    <citation type="submission" date="2025-08" db="UniProtKB">
        <authorList>
            <consortium name="Ensembl"/>
        </authorList>
    </citation>
    <scope>IDENTIFICATION</scope>
</reference>
<organism evidence="1 2">
    <name type="scientific">Sphenodon punctatus</name>
    <name type="common">Tuatara</name>
    <name type="synonym">Hatteria punctata</name>
    <dbReference type="NCBI Taxonomy" id="8508"/>
    <lineage>
        <taxon>Eukaryota</taxon>
        <taxon>Metazoa</taxon>
        <taxon>Chordata</taxon>
        <taxon>Craniata</taxon>
        <taxon>Vertebrata</taxon>
        <taxon>Euteleostomi</taxon>
        <taxon>Lepidosauria</taxon>
        <taxon>Sphenodontia</taxon>
        <taxon>Sphenodontidae</taxon>
        <taxon>Sphenodon</taxon>
    </lineage>
</organism>